<dbReference type="PANTHER" id="PTHR21581:SF6">
    <property type="entry name" value="TRAFFICKING PROTEIN PARTICLE COMPLEX SUBUNIT 12"/>
    <property type="match status" value="1"/>
</dbReference>
<dbReference type="Gene3D" id="3.40.710.10">
    <property type="entry name" value="DD-peptidase/beta-lactamase superfamily"/>
    <property type="match status" value="1"/>
</dbReference>
<dbReference type="SUPFAM" id="SSF56601">
    <property type="entry name" value="beta-lactamase/transpeptidase-like"/>
    <property type="match status" value="1"/>
</dbReference>
<organism evidence="4">
    <name type="scientific">uncultured Thermomicrobiales bacterium</name>
    <dbReference type="NCBI Taxonomy" id="1645740"/>
    <lineage>
        <taxon>Bacteria</taxon>
        <taxon>Pseudomonadati</taxon>
        <taxon>Thermomicrobiota</taxon>
        <taxon>Thermomicrobia</taxon>
        <taxon>Thermomicrobiales</taxon>
        <taxon>environmental samples</taxon>
    </lineage>
</organism>
<keyword evidence="2" id="KW-0812">Transmembrane</keyword>
<dbReference type="GO" id="GO:0009002">
    <property type="term" value="F:serine-type D-Ala-D-Ala carboxypeptidase activity"/>
    <property type="evidence" value="ECO:0007669"/>
    <property type="project" value="UniProtKB-EC"/>
</dbReference>
<keyword evidence="2" id="KW-0472">Membrane</keyword>
<feature type="domain" description="Peptidase S11 D-alanyl-D-alanine carboxypeptidase A N-terminal" evidence="3">
    <location>
        <begin position="38"/>
        <end position="274"/>
    </location>
</feature>
<dbReference type="GO" id="GO:0006508">
    <property type="term" value="P:proteolysis"/>
    <property type="evidence" value="ECO:0007669"/>
    <property type="project" value="InterPro"/>
</dbReference>
<accession>A0A6J4VC06</accession>
<proteinExistence type="predicted"/>
<keyword evidence="4" id="KW-0121">Carboxypeptidase</keyword>
<evidence type="ECO:0000259" key="3">
    <source>
        <dbReference type="Pfam" id="PF00768"/>
    </source>
</evidence>
<dbReference type="PANTHER" id="PTHR21581">
    <property type="entry name" value="D-ALANYL-D-ALANINE CARBOXYPEPTIDASE"/>
    <property type="match status" value="1"/>
</dbReference>
<reference evidence="4" key="1">
    <citation type="submission" date="2020-02" db="EMBL/GenBank/DDBJ databases">
        <authorList>
            <person name="Meier V. D."/>
        </authorList>
    </citation>
    <scope>NUCLEOTIDE SEQUENCE</scope>
    <source>
        <strain evidence="4">AVDCRST_MAG87</strain>
    </source>
</reference>
<dbReference type="AlphaFoldDB" id="A0A6J4VC06"/>
<dbReference type="EMBL" id="CADCWJ010000572">
    <property type="protein sequence ID" value="CAA9573192.1"/>
    <property type="molecule type" value="Genomic_DNA"/>
</dbReference>
<gene>
    <name evidence="4" type="ORF">AVDCRST_MAG87-2627</name>
</gene>
<dbReference type="InterPro" id="IPR012338">
    <property type="entry name" value="Beta-lactam/transpept-like"/>
</dbReference>
<keyword evidence="4" id="KW-0645">Protease</keyword>
<evidence type="ECO:0000256" key="2">
    <source>
        <dbReference type="SAM" id="Phobius"/>
    </source>
</evidence>
<feature type="region of interest" description="Disordered" evidence="1">
    <location>
        <begin position="308"/>
        <end position="346"/>
    </location>
</feature>
<protein>
    <submittedName>
        <fullName evidence="4">D-alanyl-D-alanine carboxypeptidase</fullName>
        <ecNumber evidence="4">3.4.16.4</ecNumber>
    </submittedName>
</protein>
<evidence type="ECO:0000313" key="4">
    <source>
        <dbReference type="EMBL" id="CAA9573192.1"/>
    </source>
</evidence>
<feature type="transmembrane region" description="Helical" evidence="2">
    <location>
        <begin position="352"/>
        <end position="372"/>
    </location>
</feature>
<keyword evidence="2" id="KW-1133">Transmembrane helix</keyword>
<dbReference type="EC" id="3.4.16.4" evidence="4"/>
<name>A0A6J4VC06_9BACT</name>
<keyword evidence="4" id="KW-0378">Hydrolase</keyword>
<dbReference type="Pfam" id="PF00768">
    <property type="entry name" value="Peptidase_S11"/>
    <property type="match status" value="1"/>
</dbReference>
<evidence type="ECO:0000256" key="1">
    <source>
        <dbReference type="SAM" id="MobiDB-lite"/>
    </source>
</evidence>
<sequence>MTSWLWSASSDRARPLPLLIALVLVLACPAVAAAKPLDAPEVTAASVFAYDVATGETIYDVDADERRAMGSLAKIMTALVTLDHRTRDAEVVIAEADMVPAGYSTMWLQVGDILTVEQLLTDVLVPSAGDAALALARDVGAELGGTDDPQSAVAAFVDAMNERAAGLGLDDTRFANPVGEDDADAWSTAHDIARLFHVAQEDALLAGMLAQADYGFLSVGLEQREYGGLSTNELAGQLGVTGAKTGSTDAAGGCVVLARTANRGRNTVIVAILGSGLAYDETGVRIRDERWTDARTLITDMDARWKWGAPSRSAAEPGATTAMAPAGERPSDSSPPEAATTMGNRRPERETFAIALAGGMVAIASGSAWIRLRGGRT</sequence>
<dbReference type="InterPro" id="IPR001967">
    <property type="entry name" value="Peptidase_S11_N"/>
</dbReference>